<comment type="caution">
    <text evidence="9">The sequence shown here is derived from an EMBL/GenBank/DDBJ whole genome shotgun (WGS) entry which is preliminary data.</text>
</comment>
<evidence type="ECO:0000256" key="5">
    <source>
        <dbReference type="ARBA" id="ARBA00023136"/>
    </source>
</evidence>
<feature type="domain" description="Band 7" evidence="8">
    <location>
        <begin position="76"/>
        <end position="236"/>
    </location>
</feature>
<evidence type="ECO:0000256" key="6">
    <source>
        <dbReference type="RuleBase" id="RU364113"/>
    </source>
</evidence>
<name>A0ABW4XLW3_9GAMM</name>
<feature type="region of interest" description="Disordered" evidence="7">
    <location>
        <begin position="343"/>
        <end position="387"/>
    </location>
</feature>
<comment type="function">
    <text evidence="6">HflC and HflK could encode or regulate a protease.</text>
</comment>
<feature type="transmembrane region" description="Helical" evidence="6">
    <location>
        <begin position="61"/>
        <end position="81"/>
    </location>
</feature>
<evidence type="ECO:0000256" key="1">
    <source>
        <dbReference type="ARBA" id="ARBA00004167"/>
    </source>
</evidence>
<dbReference type="GO" id="GO:0008233">
    <property type="term" value="F:peptidase activity"/>
    <property type="evidence" value="ECO:0007669"/>
    <property type="project" value="UniProtKB-KW"/>
</dbReference>
<feature type="region of interest" description="Disordered" evidence="7">
    <location>
        <begin position="1"/>
        <end position="29"/>
    </location>
</feature>
<dbReference type="Pfam" id="PF01145">
    <property type="entry name" value="Band_7"/>
    <property type="match status" value="1"/>
</dbReference>
<keyword evidence="9" id="KW-0645">Protease</keyword>
<reference evidence="10" key="1">
    <citation type="journal article" date="2019" name="Int. J. Syst. Evol. Microbiol.">
        <title>The Global Catalogue of Microorganisms (GCM) 10K type strain sequencing project: providing services to taxonomists for standard genome sequencing and annotation.</title>
        <authorList>
            <consortium name="The Broad Institute Genomics Platform"/>
            <consortium name="The Broad Institute Genome Sequencing Center for Infectious Disease"/>
            <person name="Wu L."/>
            <person name="Ma J."/>
        </authorList>
    </citation>
    <scope>NUCLEOTIDE SEQUENCE [LARGE SCALE GENOMIC DNA]</scope>
    <source>
        <strain evidence="10">CGMCC 1.10992</strain>
    </source>
</reference>
<dbReference type="SMART" id="SM00244">
    <property type="entry name" value="PHB"/>
    <property type="match status" value="1"/>
</dbReference>
<comment type="subcellular location">
    <subcellularLocation>
        <location evidence="1">Membrane</location>
        <topology evidence="1">Single-pass membrane protein</topology>
    </subcellularLocation>
</comment>
<dbReference type="InterPro" id="IPR001972">
    <property type="entry name" value="Stomatin_HflK_fam"/>
</dbReference>
<comment type="subunit">
    <text evidence="6">HflC and HflK may interact to form a multimeric complex.</text>
</comment>
<sequence length="387" mass="42976">MAWNEPGNGGRDKDPWGKGGRDQGPPDLDEAIKNVSRRLGGIFGGGSGGSGLSGGGFSTGAIGLILVVLLIVWALSGFYTIREAERGVVLRFGEYLEEVSPGLHWRPVFVDEYIPVDVSTTQSMPSRGNMLTRDENVVRVEMEVQFRVVDPRAFLFTVPDPYDTLKQATDSALRYVVGHARMDDVLSEGREQVRQDTWKELESIIDNYGIGITIRDVNFQNARPPEQVRDAFDDAVAAREDEERIINQGRAYAREKEPQARGRVERMLEEAQGYKEKVILEAQGEVAQFEKLLPQYQAAPEVTRSRLYIEMMQSVLSNTSKVLVDVEGGNNMMYLPLDQMMKQRKANPSSGSGQAPMTINSSSGGTDYPASSGGRTSRDDRYRQGRN</sequence>
<dbReference type="EMBL" id="JBHUHT010000012">
    <property type="protein sequence ID" value="MFD2096526.1"/>
    <property type="molecule type" value="Genomic_DNA"/>
</dbReference>
<dbReference type="CDD" id="cd03404">
    <property type="entry name" value="SPFH_HflK"/>
    <property type="match status" value="1"/>
</dbReference>
<dbReference type="InterPro" id="IPR036013">
    <property type="entry name" value="Band_7/SPFH_dom_sf"/>
</dbReference>
<gene>
    <name evidence="9" type="primary">hflK</name>
    <name evidence="9" type="ORF">ACFSJ3_11060</name>
</gene>
<keyword evidence="3 6" id="KW-0812">Transmembrane</keyword>
<dbReference type="InterPro" id="IPR020980">
    <property type="entry name" value="Membrane_HflK_N"/>
</dbReference>
<dbReference type="Gene3D" id="3.30.479.30">
    <property type="entry name" value="Band 7 domain"/>
    <property type="match status" value="1"/>
</dbReference>
<evidence type="ECO:0000256" key="3">
    <source>
        <dbReference type="ARBA" id="ARBA00022692"/>
    </source>
</evidence>
<evidence type="ECO:0000256" key="2">
    <source>
        <dbReference type="ARBA" id="ARBA00006971"/>
    </source>
</evidence>
<evidence type="ECO:0000256" key="4">
    <source>
        <dbReference type="ARBA" id="ARBA00022989"/>
    </source>
</evidence>
<dbReference type="InterPro" id="IPR050710">
    <property type="entry name" value="Band7/mec-2_domain"/>
</dbReference>
<comment type="similarity">
    <text evidence="2 6">Belongs to the band 7/mec-2 family. HflK subfamily.</text>
</comment>
<dbReference type="InterPro" id="IPR010201">
    <property type="entry name" value="HflK"/>
</dbReference>
<keyword evidence="4 6" id="KW-1133">Transmembrane helix</keyword>
<feature type="compositionally biased region" description="Basic and acidic residues" evidence="7">
    <location>
        <begin position="10"/>
        <end position="21"/>
    </location>
</feature>
<dbReference type="GO" id="GO:0006508">
    <property type="term" value="P:proteolysis"/>
    <property type="evidence" value="ECO:0007669"/>
    <property type="project" value="UniProtKB-KW"/>
</dbReference>
<organism evidence="9 10">
    <name type="scientific">Corallincola platygyrae</name>
    <dbReference type="NCBI Taxonomy" id="1193278"/>
    <lineage>
        <taxon>Bacteria</taxon>
        <taxon>Pseudomonadati</taxon>
        <taxon>Pseudomonadota</taxon>
        <taxon>Gammaproteobacteria</taxon>
        <taxon>Alteromonadales</taxon>
        <taxon>Psychromonadaceae</taxon>
        <taxon>Corallincola</taxon>
    </lineage>
</organism>
<dbReference type="PANTHER" id="PTHR43327:SF2">
    <property type="entry name" value="MODULATOR OF FTSH PROTEASE HFLK"/>
    <property type="match status" value="1"/>
</dbReference>
<protein>
    <recommendedName>
        <fullName evidence="6">Protein HflK</fullName>
    </recommendedName>
</protein>
<dbReference type="RefSeq" id="WP_345339089.1">
    <property type="nucleotide sequence ID" value="NZ_BAABLI010000008.1"/>
</dbReference>
<evidence type="ECO:0000259" key="8">
    <source>
        <dbReference type="SMART" id="SM00244"/>
    </source>
</evidence>
<proteinExistence type="inferred from homology"/>
<keyword evidence="10" id="KW-1185">Reference proteome</keyword>
<feature type="compositionally biased region" description="Polar residues" evidence="7">
    <location>
        <begin position="346"/>
        <end position="365"/>
    </location>
</feature>
<dbReference type="PRINTS" id="PR00721">
    <property type="entry name" value="STOMATIN"/>
</dbReference>
<dbReference type="InterPro" id="IPR001107">
    <property type="entry name" value="Band_7"/>
</dbReference>
<dbReference type="PANTHER" id="PTHR43327">
    <property type="entry name" value="STOMATIN-LIKE PROTEIN 2, MITOCHONDRIAL"/>
    <property type="match status" value="1"/>
</dbReference>
<evidence type="ECO:0000313" key="10">
    <source>
        <dbReference type="Proteomes" id="UP001597380"/>
    </source>
</evidence>
<keyword evidence="9" id="KW-0378">Hydrolase</keyword>
<evidence type="ECO:0000256" key="7">
    <source>
        <dbReference type="SAM" id="MobiDB-lite"/>
    </source>
</evidence>
<dbReference type="NCBIfam" id="TIGR01933">
    <property type="entry name" value="hflK"/>
    <property type="match status" value="1"/>
</dbReference>
<accession>A0ABW4XLW3</accession>
<keyword evidence="5 6" id="KW-0472">Membrane</keyword>
<feature type="compositionally biased region" description="Basic and acidic residues" evidence="7">
    <location>
        <begin position="376"/>
        <end position="387"/>
    </location>
</feature>
<dbReference type="Proteomes" id="UP001597380">
    <property type="component" value="Unassembled WGS sequence"/>
</dbReference>
<dbReference type="SUPFAM" id="SSF117892">
    <property type="entry name" value="Band 7/SPFH domain"/>
    <property type="match status" value="1"/>
</dbReference>
<evidence type="ECO:0000313" key="9">
    <source>
        <dbReference type="EMBL" id="MFD2096526.1"/>
    </source>
</evidence>
<dbReference type="Pfam" id="PF12221">
    <property type="entry name" value="HflK_N"/>
    <property type="match status" value="1"/>
</dbReference>